<evidence type="ECO:0000313" key="2">
    <source>
        <dbReference type="Proteomes" id="UP000828941"/>
    </source>
</evidence>
<organism evidence="1 2">
    <name type="scientific">Bauhinia variegata</name>
    <name type="common">Purple orchid tree</name>
    <name type="synonym">Phanera variegata</name>
    <dbReference type="NCBI Taxonomy" id="167791"/>
    <lineage>
        <taxon>Eukaryota</taxon>
        <taxon>Viridiplantae</taxon>
        <taxon>Streptophyta</taxon>
        <taxon>Embryophyta</taxon>
        <taxon>Tracheophyta</taxon>
        <taxon>Spermatophyta</taxon>
        <taxon>Magnoliopsida</taxon>
        <taxon>eudicotyledons</taxon>
        <taxon>Gunneridae</taxon>
        <taxon>Pentapetalae</taxon>
        <taxon>rosids</taxon>
        <taxon>fabids</taxon>
        <taxon>Fabales</taxon>
        <taxon>Fabaceae</taxon>
        <taxon>Cercidoideae</taxon>
        <taxon>Cercideae</taxon>
        <taxon>Bauhiniinae</taxon>
        <taxon>Bauhinia</taxon>
    </lineage>
</organism>
<name>A0ACB9KQ15_BAUVA</name>
<dbReference type="Proteomes" id="UP000828941">
    <property type="component" value="Chromosome 13"/>
</dbReference>
<comment type="caution">
    <text evidence="1">The sequence shown here is derived from an EMBL/GenBank/DDBJ whole genome shotgun (WGS) entry which is preliminary data.</text>
</comment>
<protein>
    <submittedName>
        <fullName evidence="1">Uncharacterized protein</fullName>
    </submittedName>
</protein>
<evidence type="ECO:0000313" key="1">
    <source>
        <dbReference type="EMBL" id="KAI4299313.1"/>
    </source>
</evidence>
<proteinExistence type="predicted"/>
<gene>
    <name evidence="1" type="ORF">L6164_032782</name>
</gene>
<keyword evidence="2" id="KW-1185">Reference proteome</keyword>
<sequence length="149" mass="14866">MKTINSFIFLILLLIASLSAATRPASTKPSPADQVSQNKGSNNNNNGGAGGFFGPGGGFNIPGFGNGFGNGIIGGGYGVGYGGPNGGYSKGGVIRPTVVCKERGPCYQKKVTCPARCFSYSSRSGKGYGGGGGGGSCTVDCKKKCTATC</sequence>
<reference evidence="1 2" key="1">
    <citation type="journal article" date="2022" name="DNA Res.">
        <title>Chromosomal-level genome assembly of the orchid tree Bauhinia variegata (Leguminosae; Cercidoideae) supports the allotetraploid origin hypothesis of Bauhinia.</title>
        <authorList>
            <person name="Zhong Y."/>
            <person name="Chen Y."/>
            <person name="Zheng D."/>
            <person name="Pang J."/>
            <person name="Liu Y."/>
            <person name="Luo S."/>
            <person name="Meng S."/>
            <person name="Qian L."/>
            <person name="Wei D."/>
            <person name="Dai S."/>
            <person name="Zhou R."/>
        </authorList>
    </citation>
    <scope>NUCLEOTIDE SEQUENCE [LARGE SCALE GENOMIC DNA]</scope>
    <source>
        <strain evidence="1">BV-YZ2020</strain>
    </source>
</reference>
<accession>A0ACB9KQ15</accession>
<dbReference type="EMBL" id="CM039438">
    <property type="protein sequence ID" value="KAI4299313.1"/>
    <property type="molecule type" value="Genomic_DNA"/>
</dbReference>